<proteinExistence type="predicted"/>
<dbReference type="EMBL" id="CM000882">
    <property type="protein sequence ID" value="PNT66186.1"/>
    <property type="molecule type" value="Genomic_DNA"/>
</dbReference>
<reference evidence="2 3" key="1">
    <citation type="journal article" date="2010" name="Nature">
        <title>Genome sequencing and analysis of the model grass Brachypodium distachyon.</title>
        <authorList>
            <consortium name="International Brachypodium Initiative"/>
        </authorList>
    </citation>
    <scope>NUCLEOTIDE SEQUENCE [LARGE SCALE GENOMIC DNA]</scope>
    <source>
        <strain evidence="2 3">Bd21</strain>
    </source>
</reference>
<evidence type="ECO:0000313" key="4">
    <source>
        <dbReference type="Proteomes" id="UP000008810"/>
    </source>
</evidence>
<feature type="region of interest" description="Disordered" evidence="1">
    <location>
        <begin position="1"/>
        <end position="22"/>
    </location>
</feature>
<reference evidence="3" key="3">
    <citation type="submission" date="2018-08" db="UniProtKB">
        <authorList>
            <consortium name="EnsemblPlants"/>
        </authorList>
    </citation>
    <scope>IDENTIFICATION</scope>
    <source>
        <strain evidence="3">cv. Bd21</strain>
    </source>
</reference>
<dbReference type="Gramene" id="PNT66186">
    <property type="protein sequence ID" value="PNT66186"/>
    <property type="gene ID" value="BRADI_3g08245v3"/>
</dbReference>
<evidence type="ECO:0000313" key="3">
    <source>
        <dbReference type="EnsemblPlants" id="PNT66186"/>
    </source>
</evidence>
<organism evidence="2">
    <name type="scientific">Brachypodium distachyon</name>
    <name type="common">Purple false brome</name>
    <name type="synonym">Trachynia distachya</name>
    <dbReference type="NCBI Taxonomy" id="15368"/>
    <lineage>
        <taxon>Eukaryota</taxon>
        <taxon>Viridiplantae</taxon>
        <taxon>Streptophyta</taxon>
        <taxon>Embryophyta</taxon>
        <taxon>Tracheophyta</taxon>
        <taxon>Spermatophyta</taxon>
        <taxon>Magnoliopsida</taxon>
        <taxon>Liliopsida</taxon>
        <taxon>Poales</taxon>
        <taxon>Poaceae</taxon>
        <taxon>BOP clade</taxon>
        <taxon>Pooideae</taxon>
        <taxon>Stipodae</taxon>
        <taxon>Brachypodieae</taxon>
        <taxon>Brachypodium</taxon>
    </lineage>
</organism>
<gene>
    <name evidence="2" type="ORF">BRADI_3g08245v3</name>
</gene>
<reference evidence="2" key="2">
    <citation type="submission" date="2017-06" db="EMBL/GenBank/DDBJ databases">
        <title>WGS assembly of Brachypodium distachyon.</title>
        <authorList>
            <consortium name="The International Brachypodium Initiative"/>
            <person name="Lucas S."/>
            <person name="Harmon-Smith M."/>
            <person name="Lail K."/>
            <person name="Tice H."/>
            <person name="Grimwood J."/>
            <person name="Bruce D."/>
            <person name="Barry K."/>
            <person name="Shu S."/>
            <person name="Lindquist E."/>
            <person name="Wang M."/>
            <person name="Pitluck S."/>
            <person name="Vogel J.P."/>
            <person name="Garvin D.F."/>
            <person name="Mockler T.C."/>
            <person name="Schmutz J."/>
            <person name="Rokhsar D."/>
            <person name="Bevan M.W."/>
        </authorList>
    </citation>
    <scope>NUCLEOTIDE SEQUENCE</scope>
    <source>
        <strain evidence="2">Bd21</strain>
    </source>
</reference>
<name>A0A2K2CVY1_BRADI</name>
<protein>
    <submittedName>
        <fullName evidence="2 3">Uncharacterized protein</fullName>
    </submittedName>
</protein>
<evidence type="ECO:0000313" key="2">
    <source>
        <dbReference type="EMBL" id="PNT66186.1"/>
    </source>
</evidence>
<keyword evidence="4" id="KW-1185">Reference proteome</keyword>
<dbReference type="InParanoid" id="A0A2K2CVY1"/>
<evidence type="ECO:0000256" key="1">
    <source>
        <dbReference type="SAM" id="MobiDB-lite"/>
    </source>
</evidence>
<dbReference type="EnsemblPlants" id="PNT66186">
    <property type="protein sequence ID" value="PNT66186"/>
    <property type="gene ID" value="BRADI_3g08245v3"/>
</dbReference>
<accession>A0A2K2CVY1</accession>
<dbReference type="AlphaFoldDB" id="A0A2K2CVY1"/>
<sequence length="79" mass="9071">MARVSAKEGGQGQQGRPRPLHPCASVRTYVHHHPQITASDTWYTYKKGEAHVRQRKEEPFVERSLIRSTCDPTMQGEIR</sequence>
<dbReference type="Proteomes" id="UP000008810">
    <property type="component" value="Chromosome 3"/>
</dbReference>